<feature type="transmembrane region" description="Helical" evidence="1">
    <location>
        <begin position="69"/>
        <end position="91"/>
    </location>
</feature>
<dbReference type="PANTHER" id="PTHR30590:SF2">
    <property type="entry name" value="INNER MEMBRANE PROTEIN"/>
    <property type="match status" value="1"/>
</dbReference>
<evidence type="ECO:0000259" key="3">
    <source>
        <dbReference type="Pfam" id="PF07786"/>
    </source>
</evidence>
<feature type="transmembrane region" description="Helical" evidence="1">
    <location>
        <begin position="216"/>
        <end position="236"/>
    </location>
</feature>
<evidence type="ECO:0000256" key="1">
    <source>
        <dbReference type="SAM" id="Phobius"/>
    </source>
</evidence>
<sequence length="370" mass="39097">MVAAAAVKPPSGWWASRWRRLNGGARIHGVDLARGLAIVGMLAAHLIAIETDFSFGDPSSWIAVVDGRSSILFATLAGVSLGLVTGGATPLRAETLLTARARIVIRAFLIWFLGLMLIELGVPVFVILPAYAILFLLSLPFLALSARTLLVIAAALAAAMPFVVDAIDRSPLWATPLGNDLGLLIGWHYPFPVWLAFVLVGIAVARAGITRLDVQLWALGGGLALALVGYGTDALLGQGPMTVWTADPHSSGVLEIIGSGGFALAVLATCLLVCRGMVTWVVLPLRAVGSMPLSAYTAQIVAWALVASIALDRVADLAGFRALDPFWPMTLALIATATLWALAVGRGPLEWVLDRLTRLVRVPSALNVRR</sequence>
<keyword evidence="1" id="KW-1133">Transmembrane helix</keyword>
<feature type="transmembrane region" description="Helical" evidence="1">
    <location>
        <begin position="27"/>
        <end position="49"/>
    </location>
</feature>
<evidence type="ECO:0000313" key="4">
    <source>
        <dbReference type="EMBL" id="MFD0781841.1"/>
    </source>
</evidence>
<keyword evidence="1" id="KW-0812">Transmembrane</keyword>
<dbReference type="Proteomes" id="UP001597042">
    <property type="component" value="Unassembled WGS sequence"/>
</dbReference>
<keyword evidence="1" id="KW-0472">Membrane</keyword>
<feature type="domain" description="Heparan-alpha-glucosaminide N-acetyltransferase catalytic" evidence="3">
    <location>
        <begin position="26"/>
        <end position="211"/>
    </location>
</feature>
<evidence type="ECO:0000313" key="5">
    <source>
        <dbReference type="Proteomes" id="UP001597042"/>
    </source>
</evidence>
<feature type="transmembrane region" description="Helical" evidence="1">
    <location>
        <begin position="149"/>
        <end position="167"/>
    </location>
</feature>
<comment type="caution">
    <text evidence="4">The sequence shown here is derived from an EMBL/GenBank/DDBJ whole genome shotgun (WGS) entry which is preliminary data.</text>
</comment>
<feature type="transmembrane region" description="Helical" evidence="1">
    <location>
        <begin position="187"/>
        <end position="209"/>
    </location>
</feature>
<dbReference type="InterPro" id="IPR007349">
    <property type="entry name" value="DUF418"/>
</dbReference>
<feature type="domain" description="DUF418" evidence="2">
    <location>
        <begin position="247"/>
        <end position="358"/>
    </location>
</feature>
<feature type="transmembrane region" description="Helical" evidence="1">
    <location>
        <begin position="124"/>
        <end position="142"/>
    </location>
</feature>
<accession>A0ABW2ZTA1</accession>
<name>A0ABW2ZTA1_9MICO</name>
<keyword evidence="5" id="KW-1185">Reference proteome</keyword>
<organism evidence="4 5">
    <name type="scientific">Microbacterium koreense</name>
    <dbReference type="NCBI Taxonomy" id="323761"/>
    <lineage>
        <taxon>Bacteria</taxon>
        <taxon>Bacillati</taxon>
        <taxon>Actinomycetota</taxon>
        <taxon>Actinomycetes</taxon>
        <taxon>Micrococcales</taxon>
        <taxon>Microbacteriaceae</taxon>
        <taxon>Microbacterium</taxon>
    </lineage>
</organism>
<dbReference type="Pfam" id="PF04235">
    <property type="entry name" value="DUF418"/>
    <property type="match status" value="1"/>
</dbReference>
<dbReference type="InterPro" id="IPR052529">
    <property type="entry name" value="Bact_Transport_Assoc"/>
</dbReference>
<dbReference type="RefSeq" id="WP_378749517.1">
    <property type="nucleotide sequence ID" value="NZ_JBHSSV010000001.1"/>
</dbReference>
<reference evidence="5" key="1">
    <citation type="journal article" date="2019" name="Int. J. Syst. Evol. Microbiol.">
        <title>The Global Catalogue of Microorganisms (GCM) 10K type strain sequencing project: providing services to taxonomists for standard genome sequencing and annotation.</title>
        <authorList>
            <consortium name="The Broad Institute Genomics Platform"/>
            <consortium name="The Broad Institute Genome Sequencing Center for Infectious Disease"/>
            <person name="Wu L."/>
            <person name="Ma J."/>
        </authorList>
    </citation>
    <scope>NUCLEOTIDE SEQUENCE [LARGE SCALE GENOMIC DNA]</scope>
    <source>
        <strain evidence="5">CCUG 50754</strain>
    </source>
</reference>
<dbReference type="Pfam" id="PF07786">
    <property type="entry name" value="HGSNAT_cat"/>
    <property type="match status" value="1"/>
</dbReference>
<feature type="transmembrane region" description="Helical" evidence="1">
    <location>
        <begin position="295"/>
        <end position="314"/>
    </location>
</feature>
<proteinExistence type="predicted"/>
<dbReference type="InterPro" id="IPR012429">
    <property type="entry name" value="HGSNAT_cat"/>
</dbReference>
<gene>
    <name evidence="4" type="ORF">ACFQZV_11120</name>
</gene>
<feature type="transmembrane region" description="Helical" evidence="1">
    <location>
        <begin position="326"/>
        <end position="345"/>
    </location>
</feature>
<dbReference type="EMBL" id="JBHTIM010000001">
    <property type="protein sequence ID" value="MFD0781841.1"/>
    <property type="molecule type" value="Genomic_DNA"/>
</dbReference>
<dbReference type="PANTHER" id="PTHR30590">
    <property type="entry name" value="INNER MEMBRANE PROTEIN"/>
    <property type="match status" value="1"/>
</dbReference>
<protein>
    <submittedName>
        <fullName evidence="4">Heparan-alpha-glucosaminide N-acetyltransferase domain-containing protein</fullName>
    </submittedName>
</protein>
<evidence type="ECO:0000259" key="2">
    <source>
        <dbReference type="Pfam" id="PF04235"/>
    </source>
</evidence>
<feature type="transmembrane region" description="Helical" evidence="1">
    <location>
        <begin position="103"/>
        <end position="118"/>
    </location>
</feature>
<feature type="transmembrane region" description="Helical" evidence="1">
    <location>
        <begin position="256"/>
        <end position="283"/>
    </location>
</feature>